<dbReference type="OrthoDB" id="9783823at2"/>
<evidence type="ECO:0000256" key="2">
    <source>
        <dbReference type="ARBA" id="ARBA00010992"/>
    </source>
</evidence>
<feature type="transmembrane region" description="Helical" evidence="7">
    <location>
        <begin position="85"/>
        <end position="105"/>
    </location>
</feature>
<dbReference type="GO" id="GO:0005886">
    <property type="term" value="C:plasma membrane"/>
    <property type="evidence" value="ECO:0007669"/>
    <property type="project" value="UniProtKB-SubCell"/>
</dbReference>
<dbReference type="GO" id="GO:0022857">
    <property type="term" value="F:transmembrane transporter activity"/>
    <property type="evidence" value="ECO:0007669"/>
    <property type="project" value="InterPro"/>
</dbReference>
<feature type="transmembrane region" description="Helical" evidence="7">
    <location>
        <begin position="255"/>
        <end position="283"/>
    </location>
</feature>
<dbReference type="InterPro" id="IPR005829">
    <property type="entry name" value="Sugar_transporter_CS"/>
</dbReference>
<feature type="transmembrane region" description="Helical" evidence="7">
    <location>
        <begin position="357"/>
        <end position="382"/>
    </location>
</feature>
<dbReference type="PROSITE" id="PS50850">
    <property type="entry name" value="MFS"/>
    <property type="match status" value="1"/>
</dbReference>
<feature type="transmembrane region" description="Helical" evidence="7">
    <location>
        <begin position="394"/>
        <end position="419"/>
    </location>
</feature>
<comment type="similarity">
    <text evidence="2">Belongs to the major facilitator superfamily. Sugar transporter (TC 2.A.1.1) family.</text>
</comment>
<dbReference type="PROSITE" id="PS00216">
    <property type="entry name" value="SUGAR_TRANSPORT_1"/>
    <property type="match status" value="1"/>
</dbReference>
<dbReference type="PANTHER" id="PTHR48020">
    <property type="entry name" value="PROTON MYO-INOSITOL COTRANSPORTER"/>
    <property type="match status" value="1"/>
</dbReference>
<feature type="transmembrane region" description="Helical" evidence="7">
    <location>
        <begin position="148"/>
        <end position="170"/>
    </location>
</feature>
<dbReference type="InterPro" id="IPR050814">
    <property type="entry name" value="Myo-inositol_Transporter"/>
</dbReference>
<feature type="transmembrane region" description="Helical" evidence="7">
    <location>
        <begin position="176"/>
        <end position="194"/>
    </location>
</feature>
<keyword evidence="10" id="KW-1185">Reference proteome</keyword>
<dbReference type="HOGENOM" id="CLU_001265_30_5_9"/>
<organism evidence="9 10">
    <name type="scientific">Bombilactobacillus mellis</name>
    <dbReference type="NCBI Taxonomy" id="1218508"/>
    <lineage>
        <taxon>Bacteria</taxon>
        <taxon>Bacillati</taxon>
        <taxon>Bacillota</taxon>
        <taxon>Bacilli</taxon>
        <taxon>Lactobacillales</taxon>
        <taxon>Lactobacillaceae</taxon>
        <taxon>Bombilactobacillus</taxon>
    </lineage>
</organism>
<keyword evidence="4 7" id="KW-0812">Transmembrane</keyword>
<keyword evidence="5 7" id="KW-1133">Transmembrane helix</keyword>
<dbReference type="PRINTS" id="PR00171">
    <property type="entry name" value="SUGRTRNSPORT"/>
</dbReference>
<name>A0A0F4KTD5_9LACO</name>
<keyword evidence="6 7" id="KW-0472">Membrane</keyword>
<evidence type="ECO:0000256" key="3">
    <source>
        <dbReference type="ARBA" id="ARBA00022448"/>
    </source>
</evidence>
<sequence>MHKRKVTQTINNTFLSYTSYVISLGGFLFGYDTGVVNGALSFISKPDQLNLSADLQGLVTASLVFGCTFGALFSGKLADKYGRKLLLHSIAVVFTLATIGCAISNNIVILSIFRFILGLSVGCASSLAPVYLNEISPDRYKSQNVNKNAVAIVIGQLCAFTVNALLGTFWGQWHPIWRIMILMAGVPALILWLLSFNLPQSPFWQLIHSTKEKARQTFHRLGFPKLDIKEAILASKKEQGQPQQIKFRVIFHNKYLLYLFWAGIAVALIQQISGVNIVMYYGSTLLQKVGMGAKAALYGNVLIGLVSSAAILLGTKLTAKYSHQHILIAGLSGNVLFMIGLNLVMNSKSLTQNQVNLIVLLLLTCFLATQQGIVSPTTWLLLAELFPPVVKSIFMSWATAVMWLTNFVISLIFPGLVAFYGTQGVFAIFAGTNIFCIVLALILVNPKIVQSAWQNF</sequence>
<keyword evidence="3" id="KW-0813">Transport</keyword>
<dbReference type="SUPFAM" id="SSF103473">
    <property type="entry name" value="MFS general substrate transporter"/>
    <property type="match status" value="1"/>
</dbReference>
<dbReference type="InterPro" id="IPR003663">
    <property type="entry name" value="Sugar/inositol_transpt"/>
</dbReference>
<feature type="domain" description="Major facilitator superfamily (MFS) profile" evidence="8">
    <location>
        <begin position="18"/>
        <end position="448"/>
    </location>
</feature>
<evidence type="ECO:0000313" key="9">
    <source>
        <dbReference type="EMBL" id="KJY48451.1"/>
    </source>
</evidence>
<dbReference type="PANTHER" id="PTHR48020:SF12">
    <property type="entry name" value="PROTON MYO-INOSITOL COTRANSPORTER"/>
    <property type="match status" value="1"/>
</dbReference>
<dbReference type="AlphaFoldDB" id="A0A0F4KTD5"/>
<gene>
    <name evidence="9" type="ORF">JG29_15120</name>
</gene>
<dbReference type="RefSeq" id="WP_045923334.1">
    <property type="nucleotide sequence ID" value="NZ_JBHTHW010000005.1"/>
</dbReference>
<feature type="transmembrane region" description="Helical" evidence="7">
    <location>
        <begin position="425"/>
        <end position="444"/>
    </location>
</feature>
<dbReference type="PROSITE" id="PS00217">
    <property type="entry name" value="SUGAR_TRANSPORT_2"/>
    <property type="match status" value="1"/>
</dbReference>
<evidence type="ECO:0000256" key="7">
    <source>
        <dbReference type="SAM" id="Phobius"/>
    </source>
</evidence>
<feature type="transmembrane region" description="Helical" evidence="7">
    <location>
        <begin position="295"/>
        <end position="314"/>
    </location>
</feature>
<dbReference type="Proteomes" id="UP000033695">
    <property type="component" value="Unassembled WGS sequence"/>
</dbReference>
<accession>A0A0F4KTD5</accession>
<protein>
    <submittedName>
        <fullName evidence="9">MFS family major facilitator transporter</fullName>
    </submittedName>
</protein>
<feature type="transmembrane region" description="Helical" evidence="7">
    <location>
        <begin position="326"/>
        <end position="345"/>
    </location>
</feature>
<dbReference type="InterPro" id="IPR036259">
    <property type="entry name" value="MFS_trans_sf"/>
</dbReference>
<proteinExistence type="inferred from homology"/>
<dbReference type="InterPro" id="IPR020846">
    <property type="entry name" value="MFS_dom"/>
</dbReference>
<dbReference type="EMBL" id="JXBZ01000009">
    <property type="protein sequence ID" value="KJY48451.1"/>
    <property type="molecule type" value="Genomic_DNA"/>
</dbReference>
<evidence type="ECO:0000256" key="5">
    <source>
        <dbReference type="ARBA" id="ARBA00022989"/>
    </source>
</evidence>
<feature type="transmembrane region" description="Helical" evidence="7">
    <location>
        <begin position="20"/>
        <end position="43"/>
    </location>
</feature>
<reference evidence="9 10" key="1">
    <citation type="submission" date="2014-12" db="EMBL/GenBank/DDBJ databases">
        <title>Comparative genomics of the lactic acid bacteria isolated from the honey bee gut.</title>
        <authorList>
            <person name="Ellegaard K.M."/>
            <person name="Tamarit D."/>
            <person name="Javelind E."/>
            <person name="Olofsson T."/>
            <person name="Andersson S.G."/>
            <person name="Vasquez A."/>
        </authorList>
    </citation>
    <scope>NUCLEOTIDE SEQUENCE [LARGE SCALE GENOMIC DNA]</scope>
    <source>
        <strain evidence="9 10">Hon2</strain>
    </source>
</reference>
<dbReference type="Pfam" id="PF00083">
    <property type="entry name" value="Sugar_tr"/>
    <property type="match status" value="1"/>
</dbReference>
<dbReference type="Gene3D" id="1.20.1250.20">
    <property type="entry name" value="MFS general substrate transporter like domains"/>
    <property type="match status" value="1"/>
</dbReference>
<comment type="subcellular location">
    <subcellularLocation>
        <location evidence="1">Cell membrane</location>
        <topology evidence="1">Multi-pass membrane protein</topology>
    </subcellularLocation>
</comment>
<feature type="transmembrane region" description="Helical" evidence="7">
    <location>
        <begin position="55"/>
        <end position="73"/>
    </location>
</feature>
<evidence type="ECO:0000256" key="1">
    <source>
        <dbReference type="ARBA" id="ARBA00004651"/>
    </source>
</evidence>
<evidence type="ECO:0000313" key="10">
    <source>
        <dbReference type="Proteomes" id="UP000033695"/>
    </source>
</evidence>
<evidence type="ECO:0000256" key="4">
    <source>
        <dbReference type="ARBA" id="ARBA00022692"/>
    </source>
</evidence>
<evidence type="ECO:0000256" key="6">
    <source>
        <dbReference type="ARBA" id="ARBA00023136"/>
    </source>
</evidence>
<comment type="caution">
    <text evidence="9">The sequence shown here is derived from an EMBL/GenBank/DDBJ whole genome shotgun (WGS) entry which is preliminary data.</text>
</comment>
<dbReference type="InterPro" id="IPR005828">
    <property type="entry name" value="MFS_sugar_transport-like"/>
</dbReference>
<evidence type="ECO:0000259" key="8">
    <source>
        <dbReference type="PROSITE" id="PS50850"/>
    </source>
</evidence>
<dbReference type="PATRIC" id="fig|1218508.4.peg.1503"/>